<accession>A0A059TCN2</accession>
<evidence type="ECO:0000256" key="8">
    <source>
        <dbReference type="ARBA" id="ARBA00023065"/>
    </source>
</evidence>
<protein>
    <recommendedName>
        <fullName evidence="13">ATP synthase subunit a</fullName>
    </recommendedName>
</protein>
<dbReference type="InterPro" id="IPR045083">
    <property type="entry name" value="ATP_synth_F0_asu_bact/mt"/>
</dbReference>
<evidence type="ECO:0000256" key="9">
    <source>
        <dbReference type="ARBA" id="ARBA00023136"/>
    </source>
</evidence>
<geneLocation type="mitochondrion" evidence="15"/>
<dbReference type="SUPFAM" id="SSF81336">
    <property type="entry name" value="F1F0 ATP synthase subunit A"/>
    <property type="match status" value="1"/>
</dbReference>
<evidence type="ECO:0000256" key="6">
    <source>
        <dbReference type="ARBA" id="ARBA00022781"/>
    </source>
</evidence>
<dbReference type="NCBIfam" id="TIGR01131">
    <property type="entry name" value="ATP_synt_6_or_A"/>
    <property type="match status" value="1"/>
</dbReference>
<feature type="transmembrane region" description="Helical" evidence="14">
    <location>
        <begin position="137"/>
        <end position="158"/>
    </location>
</feature>
<dbReference type="Gene3D" id="1.20.120.220">
    <property type="entry name" value="ATP synthase, F0 complex, subunit A"/>
    <property type="match status" value="1"/>
</dbReference>
<keyword evidence="4" id="KW-0138">CF(0)</keyword>
<evidence type="ECO:0000256" key="12">
    <source>
        <dbReference type="ARBA" id="ARBA00063051"/>
    </source>
</evidence>
<dbReference type="InterPro" id="IPR035908">
    <property type="entry name" value="F0_ATP_A_sf"/>
</dbReference>
<dbReference type="GO" id="GO:0045259">
    <property type="term" value="C:proton-transporting ATP synthase complex"/>
    <property type="evidence" value="ECO:0007669"/>
    <property type="project" value="UniProtKB-KW"/>
</dbReference>
<dbReference type="AlphaFoldDB" id="A0A059TCN2"/>
<dbReference type="GO" id="GO:0005743">
    <property type="term" value="C:mitochondrial inner membrane"/>
    <property type="evidence" value="ECO:0007669"/>
    <property type="project" value="UniProtKB-SubCell"/>
</dbReference>
<evidence type="ECO:0000256" key="2">
    <source>
        <dbReference type="ARBA" id="ARBA00006810"/>
    </source>
</evidence>
<keyword evidence="8" id="KW-0406">Ion transport</keyword>
<dbReference type="PANTHER" id="PTHR11410">
    <property type="entry name" value="ATP SYNTHASE SUBUNIT A"/>
    <property type="match status" value="1"/>
</dbReference>
<evidence type="ECO:0000256" key="10">
    <source>
        <dbReference type="ARBA" id="ARBA00023310"/>
    </source>
</evidence>
<keyword evidence="9 14" id="KW-0472">Membrane</keyword>
<dbReference type="InterPro" id="IPR023011">
    <property type="entry name" value="ATP_synth_F0_asu_AS"/>
</dbReference>
<dbReference type="EMBL" id="KJ486459">
    <property type="protein sequence ID" value="AHY04581.1"/>
    <property type="molecule type" value="Genomic_DNA"/>
</dbReference>
<feature type="transmembrane region" description="Helical" evidence="14">
    <location>
        <begin position="195"/>
        <end position="222"/>
    </location>
</feature>
<feature type="transmembrane region" description="Helical" evidence="14">
    <location>
        <begin position="164"/>
        <end position="183"/>
    </location>
</feature>
<gene>
    <name evidence="15" type="primary">ATP6</name>
</gene>
<evidence type="ECO:0000313" key="15">
    <source>
        <dbReference type="EMBL" id="AHY04581.1"/>
    </source>
</evidence>
<keyword evidence="5 14" id="KW-0812">Transmembrane</keyword>
<reference evidence="15" key="1">
    <citation type="journal article" date="2014" name="PLoS ONE">
        <title>Rediscovery of an endemic vertebrate from the remote Islas Revillagigedo in the eastern Pacific Ocean: the Clarion nightsnake lost and found.</title>
        <authorList>
            <person name="Mulcahy D.G."/>
            <person name="Martinez-Gomez J.E."/>
            <person name="Aguirre-Leon G."/>
            <person name="Cervantes-Pasqualli J.A."/>
            <person name="Zug G.R."/>
        </authorList>
    </citation>
    <scope>NUCLEOTIDE SEQUENCE</scope>
</reference>
<feature type="transmembrane region" description="Helical" evidence="14">
    <location>
        <begin position="12"/>
        <end position="32"/>
    </location>
</feature>
<comment type="subcellular location">
    <subcellularLocation>
        <location evidence="1">Membrane</location>
        <topology evidence="1">Multi-pass membrane protein</topology>
    </subcellularLocation>
    <subcellularLocation>
        <location evidence="13">Mitochondrion inner membrane</location>
        <topology evidence="13">Multi-pass membrane protein</topology>
    </subcellularLocation>
</comment>
<comment type="catalytic activity">
    <reaction evidence="11">
        <text>H(+)(in) = H(+)(out)</text>
        <dbReference type="Rhea" id="RHEA:34979"/>
        <dbReference type="ChEBI" id="CHEBI:15378"/>
    </reaction>
</comment>
<evidence type="ECO:0000256" key="1">
    <source>
        <dbReference type="ARBA" id="ARBA00004141"/>
    </source>
</evidence>
<evidence type="ECO:0000256" key="5">
    <source>
        <dbReference type="ARBA" id="ARBA00022692"/>
    </source>
</evidence>
<dbReference type="PROSITE" id="PS00449">
    <property type="entry name" value="ATPASE_A"/>
    <property type="match status" value="1"/>
</dbReference>
<evidence type="ECO:0000256" key="3">
    <source>
        <dbReference type="ARBA" id="ARBA00022448"/>
    </source>
</evidence>
<keyword evidence="10" id="KW-0066">ATP synthesis</keyword>
<dbReference type="GO" id="GO:0046933">
    <property type="term" value="F:proton-transporting ATP synthase activity, rotational mechanism"/>
    <property type="evidence" value="ECO:0007669"/>
    <property type="project" value="TreeGrafter"/>
</dbReference>
<evidence type="ECO:0000256" key="4">
    <source>
        <dbReference type="ARBA" id="ARBA00022547"/>
    </source>
</evidence>
<keyword evidence="7 14" id="KW-1133">Transmembrane helix</keyword>
<keyword evidence="3" id="KW-0813">Transport</keyword>
<keyword evidence="15" id="KW-0496">Mitochondrion</keyword>
<comment type="similarity">
    <text evidence="2">Belongs to the ATPase A chain family.</text>
</comment>
<dbReference type="PRINTS" id="PR00123">
    <property type="entry name" value="ATPASEA"/>
</dbReference>
<dbReference type="PANTHER" id="PTHR11410:SF0">
    <property type="entry name" value="ATP SYNTHASE SUBUNIT A"/>
    <property type="match status" value="1"/>
</dbReference>
<dbReference type="CDD" id="cd00310">
    <property type="entry name" value="ATP-synt_Fo_a_6"/>
    <property type="match status" value="1"/>
</dbReference>
<evidence type="ECO:0000256" key="7">
    <source>
        <dbReference type="ARBA" id="ARBA00022989"/>
    </source>
</evidence>
<name>A0A059TCN2_9SAUR</name>
<keyword evidence="6" id="KW-0375">Hydrogen ion transport</keyword>
<proteinExistence type="inferred from homology"/>
<organism evidence="15">
    <name type="scientific">Hypsiglena catalinae</name>
    <name type="common">Isla Santa Catalina nightsnake</name>
    <dbReference type="NCBI Taxonomy" id="509064"/>
    <lineage>
        <taxon>Eukaryota</taxon>
        <taxon>Metazoa</taxon>
        <taxon>Chordata</taxon>
        <taxon>Craniata</taxon>
        <taxon>Vertebrata</taxon>
        <taxon>Euteleostomi</taxon>
        <taxon>Lepidosauria</taxon>
        <taxon>Squamata</taxon>
        <taxon>Bifurcata</taxon>
        <taxon>Unidentata</taxon>
        <taxon>Episquamata</taxon>
        <taxon>Toxicofera</taxon>
        <taxon>Serpentes</taxon>
        <taxon>Colubroidea</taxon>
        <taxon>Dipsadidae</taxon>
        <taxon>Hypsiglena</taxon>
    </lineage>
</organism>
<sequence>MNMNMFEQFSSPEFLTIPTAPLSMLIPVLLIHNKPKLLGNRMTTAITLFLKTVLLNMTNQLTMDGQKWCRILLSLMILILLSNMLGLLPYTFTPTSQLSMNMAMAIPLWLATVITGMTKKPTTTLAHMLPEGSPTPLIPFMIVIETISLLMRPLALGVRLTANITAGHLLMTMISSAALNFINTSITLSALTSTLLFLLTLLELAVACIQAYVFVLLIILYLQENT</sequence>
<evidence type="ECO:0000256" key="14">
    <source>
        <dbReference type="SAM" id="Phobius"/>
    </source>
</evidence>
<feature type="transmembrane region" description="Helical" evidence="14">
    <location>
        <begin position="71"/>
        <end position="92"/>
    </location>
</feature>
<evidence type="ECO:0000256" key="13">
    <source>
        <dbReference type="RuleBase" id="RU004450"/>
    </source>
</evidence>
<evidence type="ECO:0000256" key="11">
    <source>
        <dbReference type="ARBA" id="ARBA00024169"/>
    </source>
</evidence>
<dbReference type="Pfam" id="PF00119">
    <property type="entry name" value="ATP-synt_A"/>
    <property type="match status" value="1"/>
</dbReference>
<dbReference type="InterPro" id="IPR000568">
    <property type="entry name" value="ATP_synth_F0_asu"/>
</dbReference>
<comment type="subunit">
    <text evidence="12">Component of the ATP synthase complex composed at least of ATP5F1A/subunit alpha, ATP5F1B/subunit beta, ATP5MC1/subunit c (homooctomer), MT-ATP6/subunit a, MT-ATP8/subunit 8, ATP5ME/subunit e, ATP5MF/subunit f, ATP5MG/subunit g, ATP5MK/subunit k, ATP5MJ/subunit j, ATP5F1C/subunit gamma, ATP5F1D/subunit delta, ATP5F1E/subunit epsilon, ATP5PF/subunit F6, ATP5PB/subunit b, ATP5PD/subunit d, ATP5PO/subunit OSCP. ATP synthase complex consists of a soluble F(1) head domain (subunits alpha(3) and beta(3)) - the catalytic core - and a membrane F(0) domain - the membrane proton channel (subunits c, a, 8, e, f, g, k and j). These two domains are linked by a central stalk (subunits gamma, delta, and epsilon) rotating inside the F1 region and a stationary peripheral stalk (subunits F6, b, d, and OSCP). Interacts with DNAJC30; interaction is direct.</text>
</comment>